<dbReference type="Gene3D" id="3.40.50.300">
    <property type="entry name" value="P-loop containing nucleotide triphosphate hydrolases"/>
    <property type="match status" value="1"/>
</dbReference>
<evidence type="ECO:0000256" key="5">
    <source>
        <dbReference type="ARBA" id="ARBA00022821"/>
    </source>
</evidence>
<dbReference type="PANTHER" id="PTHR36766:SF64">
    <property type="entry name" value="OS12G0206100 PROTEIN"/>
    <property type="match status" value="1"/>
</dbReference>
<dbReference type="Pfam" id="PF13966">
    <property type="entry name" value="zf-RVT"/>
    <property type="match status" value="1"/>
</dbReference>
<feature type="domain" description="Disease resistance protein winged helix" evidence="10">
    <location>
        <begin position="559"/>
        <end position="628"/>
    </location>
</feature>
<keyword evidence="6" id="KW-0067">ATP-binding</keyword>
<evidence type="ECO:0000259" key="9">
    <source>
        <dbReference type="Pfam" id="PF18052"/>
    </source>
</evidence>
<name>Q7XM87_ORYSJ</name>
<dbReference type="Gene3D" id="1.10.8.430">
    <property type="entry name" value="Helical domain of apoptotic protease-activating factors"/>
    <property type="match status" value="1"/>
</dbReference>
<evidence type="ECO:0000259" key="8">
    <source>
        <dbReference type="Pfam" id="PF13966"/>
    </source>
</evidence>
<dbReference type="GO" id="GO:0043531">
    <property type="term" value="F:ADP binding"/>
    <property type="evidence" value="ECO:0007669"/>
    <property type="project" value="InterPro"/>
</dbReference>
<dbReference type="GO" id="GO:0005524">
    <property type="term" value="F:ATP binding"/>
    <property type="evidence" value="ECO:0007669"/>
    <property type="project" value="UniProtKB-KW"/>
</dbReference>
<evidence type="ECO:0000313" key="12">
    <source>
        <dbReference type="EMBL" id="CAE04749.3"/>
    </source>
</evidence>
<keyword evidence="3" id="KW-0677">Repeat</keyword>
<reference evidence="13" key="2">
    <citation type="journal article" date="2008" name="Nucleic Acids Res.">
        <title>The rice annotation project database (RAP-DB): 2008 update.</title>
        <authorList>
            <consortium name="The rice annotation project (RAP)"/>
        </authorList>
    </citation>
    <scope>GENOME REANNOTATION</scope>
    <source>
        <strain evidence="13">cv. Nipponbare</strain>
    </source>
</reference>
<keyword evidence="2" id="KW-0433">Leucine-rich repeat</keyword>
<dbReference type="InterPro" id="IPR056789">
    <property type="entry name" value="LRR_R13L1-DRL21"/>
</dbReference>
<dbReference type="Pfam" id="PF25019">
    <property type="entry name" value="LRR_R13L1-DRL21"/>
    <property type="match status" value="1"/>
</dbReference>
<dbReference type="Pfam" id="PF18052">
    <property type="entry name" value="Rx_N"/>
    <property type="match status" value="1"/>
</dbReference>
<evidence type="ECO:0000256" key="2">
    <source>
        <dbReference type="ARBA" id="ARBA00022614"/>
    </source>
</evidence>
<protein>
    <submittedName>
        <fullName evidence="12">OSJNBb0060E08.12 protein</fullName>
    </submittedName>
</protein>
<evidence type="ECO:0000259" key="11">
    <source>
        <dbReference type="Pfam" id="PF25019"/>
    </source>
</evidence>
<evidence type="ECO:0000259" key="7">
    <source>
        <dbReference type="Pfam" id="PF00931"/>
    </source>
</evidence>
<sequence>MDSTVSTARWVVGKALGPVSDGLVEAWAASRELGPNVDALKMELLYAQGVLDNAQGKDIRSPALKELLQKLRDLAFDADDVLDELDYFRIQDELDGTYHAADEHAGGCARNLFLNVTHTAKAASKRLGFSKCSCAAAADNGSHTYPRSEQGAQGRGLCCGWSYNDHDSEEEEEATGGGIRKLASGARNTIHAVGKRLHCSSFPAVVDDDSSVSICCGACMHKPPQQRKDVIKETPKLKIDRVGLSIRMKDVVDQLQLVCAKVTTILNLEIHHSIRSTDSSTASNRPITTPTSIEPKLYGRDDTAKSIIDYITQGTDCGKDLTVLPIVGPGGIGKTTLIQYIYKSLEVQNHFQVKVWICVSQNFSVDKLIEEIKQYVPKVDGEKDGRPEELIEQRLKSKRFLLILDDIWKCQSDDWKKLLLPLTKGQTKGNIILVTTRFPVVAEMVKTMDNSVDLEGLDPGAFRDLFLAYVFGDKLPRDVHKDLLVIGDKIAGKLKGSPLAAKTVGRLLRNHFDQYHWNRVLESREWEMETSNHDIMPALQLSYDYLPFHLQQCFFYCALFPEDYKFDTKELTCFWIGLDILHSEYQNKTNDDIALNNLNDLVSHGFFKKDETDGHPCYIIHDLLHNLAAKVASRECVSLHYSNVRSVEIWPSIRHLSINTDGVDDSDGMNNESFRNILQKLKTRVKVENLQTVMIFGELDESFAESFHDLFKEASALRVLHLPKMSFPVGFIFNKFSTLVHLRYIRLGAPRRSKTHLTSALSRFYHLRILDLEAWDGCLDLPRDFSNLSKLCHFLTKHDKLHFAICDVGKLQFLQELERFEVNKEEKSFELKQLGHLMELRRLGIYNLERIDTKEAAAEAKLFDKNHLLKLALSWDKCQASRYPDKEDQVLENLRPCNNLKELFIIEHGGSTCPSWLGAELSVKSLETLHLSNVTWKNLPPIGEVCLVNGLGEDQFVSCNTGQSFQNLKRLELVGLPNLRKWTAKEVPMFSLIEVLIVKNCNEVIELPFSYCTYCPSEGYENLFPRLREVEIENCPQLRMPPMPYTQTLCFVYIKDVGTRLKKLHYMSTYSLRIVGKTDLNGLDDKILAFYNLTQLQELMINNCPPLAGCYLQMLTSLKILRLDSSSVVFHLSESLSDYKWQVPVEYLSISSYHGSGKALSQLLSHLPKLSELYLMNCNKITRMCIAVEQQQTTAVELEDTQAVESIQQQQVAEDLVEEEGVVPQLAMDQEDDDGMLIFPAHLSNSLQQLILYRCPELILDVARPALPTSHEDETGGWGLQSLRSLQRLRACLLQARQILARAATKHALQITKCPKFLSAYEAPGCPFPSSLQCLKIAGCKEGVQTLDFISNLNFLTELHIDDCGEDLRCEGLWPLLTQGQLSELDVFGTPRFFAGLDPILGGLQDGQEQQLPPPLQCSSKLQELRTDDFAGVLVKPICLLLSSSLTELRLGWNDEVERFMKEQEEALQLLTSLRDLQFLRCSKLQCLPAGLHRLTSLKRLKIIGCPSIRSLPKGGLPSSLQELDVGYCNNEKLKQRTSQSIHALFPNMWISCDILYLYIDLLMPFQSYVAIRLLTGVLGFVAQVFLYLDLIIGLQDRCGRNTSLETNNVAVTCLKYASTALKVNSVAINRPDSCHRLNRCTGVFGTPRFFAGLDPILGGLQDGQEQQLSPLQCSSKLQELHTDDFAGVHVKPICRLLSSSLTKLVLGWNDEVERFTKEQEEALQLLISLQDLHFWGCTNLQCLPAGLHRLTSLKRLEIIGCPSIRSLPKGGLPSSLQELDVRASWNEKFKQRCTKLTSFQFLLFSSGISENRFRTTIIGLLDSAAAAQLWKPTVWQTGSYMLEGFSSHTLSVLKCEPKRLRLDCLHSITGNCYSELPNRFLKCPSLPNIYILPNYMESSYELTKGNKRLSSMNINDWNYCNERPNSLAPSLYMRINGNWAIDLHPVISTQAQLELDMLMTTLQSQQIHPERPDNRSCTLSPVGFTTTAYYELITYHGILWRPAHFIWIKAIPNTCKIFLWLAFRGRLNTNDNRVKKCWASDPHCAVCPAIETANHIILRCKLATEIWNKLNLLDQAIQSADILQFTEHVLGILPTQLKLGWPICFAACSHSL</sequence>
<dbReference type="Pfam" id="PF23559">
    <property type="entry name" value="WHD_DRP"/>
    <property type="match status" value="1"/>
</dbReference>
<evidence type="ECO:0000256" key="4">
    <source>
        <dbReference type="ARBA" id="ARBA00022741"/>
    </source>
</evidence>
<feature type="domain" description="R13L1/DRL21-like LRR repeat region" evidence="11">
    <location>
        <begin position="831"/>
        <end position="945"/>
    </location>
</feature>
<dbReference type="Pfam" id="PF00931">
    <property type="entry name" value="NB-ARC"/>
    <property type="match status" value="1"/>
</dbReference>
<feature type="domain" description="NB-ARC" evidence="7">
    <location>
        <begin position="318"/>
        <end position="473"/>
    </location>
</feature>
<dbReference type="InterPro" id="IPR042197">
    <property type="entry name" value="Apaf_helical"/>
</dbReference>
<gene>
    <name evidence="12" type="primary">OSJNBb0060E08.12</name>
</gene>
<dbReference type="InterPro" id="IPR032675">
    <property type="entry name" value="LRR_dom_sf"/>
</dbReference>
<dbReference type="InterPro" id="IPR058922">
    <property type="entry name" value="WHD_DRP"/>
</dbReference>
<dbReference type="PANTHER" id="PTHR36766">
    <property type="entry name" value="PLANT BROAD-SPECTRUM MILDEW RESISTANCE PROTEIN RPW8"/>
    <property type="match status" value="1"/>
</dbReference>
<proteinExistence type="inferred from homology"/>
<dbReference type="InterPro" id="IPR027417">
    <property type="entry name" value="P-loop_NTPase"/>
</dbReference>
<reference evidence="13" key="1">
    <citation type="journal article" date="2005" name="Nature">
        <title>The map-based sequence of the rice genome.</title>
        <authorList>
            <consortium name="International rice genome sequencing project (IRGSP)"/>
            <person name="Matsumoto T."/>
            <person name="Wu J."/>
            <person name="Kanamori H."/>
            <person name="Katayose Y."/>
            <person name="Fujisawa M."/>
            <person name="Namiki N."/>
            <person name="Mizuno H."/>
            <person name="Yamamoto K."/>
            <person name="Antonio B.A."/>
            <person name="Baba T."/>
            <person name="Sakata K."/>
            <person name="Nagamura Y."/>
            <person name="Aoki H."/>
            <person name="Arikawa K."/>
            <person name="Arita K."/>
            <person name="Bito T."/>
            <person name="Chiden Y."/>
            <person name="Fujitsuka N."/>
            <person name="Fukunaka R."/>
            <person name="Hamada M."/>
            <person name="Harada C."/>
            <person name="Hayashi A."/>
            <person name="Hijishita S."/>
            <person name="Honda M."/>
            <person name="Hosokawa S."/>
            <person name="Ichikawa Y."/>
            <person name="Idonuma A."/>
            <person name="Iijima M."/>
            <person name="Ikeda M."/>
            <person name="Ikeno M."/>
            <person name="Ito K."/>
            <person name="Ito S."/>
            <person name="Ito T."/>
            <person name="Ito Y."/>
            <person name="Ito Y."/>
            <person name="Iwabuchi A."/>
            <person name="Kamiya K."/>
            <person name="Karasawa W."/>
            <person name="Kurita K."/>
            <person name="Katagiri S."/>
            <person name="Kikuta A."/>
            <person name="Kobayashi H."/>
            <person name="Kobayashi N."/>
            <person name="Machita K."/>
            <person name="Maehara T."/>
            <person name="Masukawa M."/>
            <person name="Mizubayashi T."/>
            <person name="Mukai Y."/>
            <person name="Nagasaki H."/>
            <person name="Nagata Y."/>
            <person name="Naito S."/>
            <person name="Nakashima M."/>
            <person name="Nakama Y."/>
            <person name="Nakamichi Y."/>
            <person name="Nakamura M."/>
            <person name="Meguro A."/>
            <person name="Negishi M."/>
            <person name="Ohta I."/>
            <person name="Ohta T."/>
            <person name="Okamoto M."/>
            <person name="Ono N."/>
            <person name="Saji S."/>
            <person name="Sakaguchi M."/>
            <person name="Sakai K."/>
            <person name="Shibata M."/>
            <person name="Shimokawa T."/>
            <person name="Song J."/>
            <person name="Takazaki Y."/>
            <person name="Terasawa K."/>
            <person name="Tsugane M."/>
            <person name="Tsuji K."/>
            <person name="Ueda S."/>
            <person name="Waki K."/>
            <person name="Yamagata H."/>
            <person name="Yamamoto M."/>
            <person name="Yamamoto S."/>
            <person name="Yamane H."/>
            <person name="Yoshiki S."/>
            <person name="Yoshihara R."/>
            <person name="Yukawa K."/>
            <person name="Zhong H."/>
            <person name="Yano M."/>
            <person name="Yuan Q."/>
            <person name="Ouyang S."/>
            <person name="Liu J."/>
            <person name="Jones K.M."/>
            <person name="Gansberger K."/>
            <person name="Moffat K."/>
            <person name="Hill J."/>
            <person name="Bera J."/>
            <person name="Fadrosh D."/>
            <person name="Jin S."/>
            <person name="Johri S."/>
            <person name="Kim M."/>
            <person name="Overton L."/>
            <person name="Reardon M."/>
            <person name="Tsitrin T."/>
            <person name="Vuong H."/>
            <person name="Weaver B."/>
            <person name="Ciecko A."/>
            <person name="Tallon L."/>
            <person name="Jackson J."/>
            <person name="Pai G."/>
            <person name="Aken S.V."/>
            <person name="Utterback T."/>
            <person name="Reidmuller S."/>
            <person name="Feldblyum T."/>
            <person name="Hsiao J."/>
            <person name="Zismann V."/>
            <person name="Iobst S."/>
            <person name="de Vazeille A.R."/>
            <person name="Buell C.R."/>
            <person name="Ying K."/>
            <person name="Li Y."/>
            <person name="Lu T."/>
            <person name="Huang Y."/>
            <person name="Zhao Q."/>
            <person name="Feng Q."/>
            <person name="Zhang L."/>
            <person name="Zhu J."/>
            <person name="Weng Q."/>
            <person name="Mu J."/>
            <person name="Lu Y."/>
            <person name="Fan D."/>
            <person name="Liu Y."/>
            <person name="Guan J."/>
            <person name="Zhang Y."/>
            <person name="Yu S."/>
            <person name="Liu X."/>
            <person name="Zhang Y."/>
            <person name="Hong G."/>
            <person name="Han B."/>
            <person name="Choisne N."/>
            <person name="Demange N."/>
            <person name="Orjeda G."/>
            <person name="Samain S."/>
            <person name="Cattolico L."/>
            <person name="Pelletier E."/>
            <person name="Couloux A."/>
            <person name="Segurens B."/>
            <person name="Wincker P."/>
            <person name="D'Hont A."/>
            <person name="Scarpelli C."/>
            <person name="Weissenbach J."/>
            <person name="Salanoubat M."/>
            <person name="Quetier F."/>
            <person name="Yu Y."/>
            <person name="Kim H.R."/>
            <person name="Rambo T."/>
            <person name="Currie J."/>
            <person name="Collura K."/>
            <person name="Luo M."/>
            <person name="Yang T."/>
            <person name="Ammiraju J.S.S."/>
            <person name="Engler F."/>
            <person name="Soderlund C."/>
            <person name="Wing R.A."/>
            <person name="Palmer L.E."/>
            <person name="de la Bastide M."/>
            <person name="Spiegel L."/>
            <person name="Nascimento L."/>
            <person name="Zutavern T."/>
            <person name="O'Shaughnessy A."/>
            <person name="Dike S."/>
            <person name="Dedhia N."/>
            <person name="Preston R."/>
            <person name="Balija V."/>
            <person name="McCombie W.R."/>
            <person name="Chow T."/>
            <person name="Chen H."/>
            <person name="Chung M."/>
            <person name="Chen C."/>
            <person name="Shaw J."/>
            <person name="Wu H."/>
            <person name="Hsiao K."/>
            <person name="Chao Y."/>
            <person name="Chu M."/>
            <person name="Cheng C."/>
            <person name="Hour A."/>
            <person name="Lee P."/>
            <person name="Lin S."/>
            <person name="Lin Y."/>
            <person name="Liou J."/>
            <person name="Liu S."/>
            <person name="Hsing Y."/>
            <person name="Raghuvanshi S."/>
            <person name="Mohanty A."/>
            <person name="Bharti A.K."/>
            <person name="Gaur A."/>
            <person name="Gupta V."/>
            <person name="Kumar D."/>
            <person name="Ravi V."/>
            <person name="Vij S."/>
            <person name="Kapur A."/>
            <person name="Khurana P."/>
            <person name="Khurana P."/>
            <person name="Khurana J.P."/>
            <person name="Tyagi A.K."/>
            <person name="Gaikwad K."/>
            <person name="Singh A."/>
            <person name="Dalal V."/>
            <person name="Srivastava S."/>
            <person name="Dixit A."/>
            <person name="Pal A.K."/>
            <person name="Ghazi I.A."/>
            <person name="Yadav M."/>
            <person name="Pandit A."/>
            <person name="Bhargava A."/>
            <person name="Sureshbabu K."/>
            <person name="Batra K."/>
            <person name="Sharma T.R."/>
            <person name="Mohapatra T."/>
            <person name="Singh N.K."/>
            <person name="Messing J."/>
            <person name="Nelson A.B."/>
            <person name="Fuks G."/>
            <person name="Kavchok S."/>
            <person name="Keizer G."/>
            <person name="Linton E."/>
            <person name="Llaca V."/>
            <person name="Song R."/>
            <person name="Tanyolac B."/>
            <person name="Young S."/>
            <person name="Ho-Il K."/>
            <person name="Hahn J.H."/>
            <person name="Sangsakoo G."/>
            <person name="Vanavichit A."/>
            <person name="de Mattos Luiz.A.T."/>
            <person name="Zimmer P.D."/>
            <person name="Malone G."/>
            <person name="Dellagostin O."/>
            <person name="de Oliveira A.C."/>
            <person name="Bevan M."/>
            <person name="Bancroft I."/>
            <person name="Minx P."/>
            <person name="Cordum H."/>
            <person name="Wilson R."/>
            <person name="Cheng Z."/>
            <person name="Jin W."/>
            <person name="Jiang J."/>
            <person name="Leong S.A."/>
            <person name="Iwama H."/>
            <person name="Gojobori T."/>
            <person name="Itoh T."/>
            <person name="Niimura Y."/>
            <person name="Fujii Y."/>
            <person name="Habara T."/>
            <person name="Sakai H."/>
            <person name="Sato Y."/>
            <person name="Wilson G."/>
            <person name="Kumar K."/>
            <person name="McCouch S."/>
            <person name="Juretic N."/>
            <person name="Hoen D."/>
            <person name="Wright S."/>
            <person name="Bruskiewich R."/>
            <person name="Bureau T."/>
            <person name="Miyao A."/>
            <person name="Hirochika H."/>
            <person name="Nishikawa T."/>
            <person name="Kadowaki K."/>
            <person name="Sugiura M."/>
            <person name="Burr B."/>
            <person name="Sasaki T."/>
        </authorList>
    </citation>
    <scope>NUCLEOTIDE SEQUENCE [LARGE SCALE GENOMIC DNA]</scope>
    <source>
        <strain evidence="13">cv. Nipponbare</strain>
    </source>
</reference>
<dbReference type="EMBL" id="AL606669">
    <property type="protein sequence ID" value="CAE04749.3"/>
    <property type="molecule type" value="Genomic_DNA"/>
</dbReference>
<dbReference type="Gene3D" id="3.80.10.10">
    <property type="entry name" value="Ribonuclease Inhibitor"/>
    <property type="match status" value="4"/>
</dbReference>
<dbReference type="Proteomes" id="UP000000763">
    <property type="component" value="Chromosome 4"/>
</dbReference>
<keyword evidence="5" id="KW-0611">Plant defense</keyword>
<evidence type="ECO:0000256" key="6">
    <source>
        <dbReference type="ARBA" id="ARBA00022840"/>
    </source>
</evidence>
<organism evidence="12 13">
    <name type="scientific">Oryza sativa subsp. japonica</name>
    <name type="common">Rice</name>
    <dbReference type="NCBI Taxonomy" id="39947"/>
    <lineage>
        <taxon>Eukaryota</taxon>
        <taxon>Viridiplantae</taxon>
        <taxon>Streptophyta</taxon>
        <taxon>Embryophyta</taxon>
        <taxon>Tracheophyta</taxon>
        <taxon>Spermatophyta</taxon>
        <taxon>Magnoliopsida</taxon>
        <taxon>Liliopsida</taxon>
        <taxon>Poales</taxon>
        <taxon>Poaceae</taxon>
        <taxon>BOP clade</taxon>
        <taxon>Oryzoideae</taxon>
        <taxon>Oryzeae</taxon>
        <taxon>Oryzinae</taxon>
        <taxon>Oryza</taxon>
        <taxon>Oryza sativa</taxon>
    </lineage>
</organism>
<feature type="domain" description="Disease resistance N-terminal" evidence="9">
    <location>
        <begin position="11"/>
        <end position="92"/>
    </location>
</feature>
<dbReference type="InterPro" id="IPR041118">
    <property type="entry name" value="Rx_N"/>
</dbReference>
<evidence type="ECO:0000259" key="10">
    <source>
        <dbReference type="Pfam" id="PF23559"/>
    </source>
</evidence>
<evidence type="ECO:0000313" key="13">
    <source>
        <dbReference type="Proteomes" id="UP000000763"/>
    </source>
</evidence>
<evidence type="ECO:0000256" key="3">
    <source>
        <dbReference type="ARBA" id="ARBA00022737"/>
    </source>
</evidence>
<comment type="similarity">
    <text evidence="1">Belongs to the disease resistance NB-LRR family.</text>
</comment>
<dbReference type="PRINTS" id="PR00364">
    <property type="entry name" value="DISEASERSIST"/>
</dbReference>
<dbReference type="Gene3D" id="1.20.5.4130">
    <property type="match status" value="1"/>
</dbReference>
<dbReference type="Gene3D" id="1.10.10.10">
    <property type="entry name" value="Winged helix-like DNA-binding domain superfamily/Winged helix DNA-binding domain"/>
    <property type="match status" value="1"/>
</dbReference>
<accession>Q7XM87</accession>
<dbReference type="InterPro" id="IPR026960">
    <property type="entry name" value="RVT-Znf"/>
</dbReference>
<feature type="domain" description="Reverse transcriptase zinc-binding" evidence="8">
    <location>
        <begin position="1985"/>
        <end position="2068"/>
    </location>
</feature>
<dbReference type="InterPro" id="IPR002182">
    <property type="entry name" value="NB-ARC"/>
</dbReference>
<evidence type="ECO:0000256" key="1">
    <source>
        <dbReference type="ARBA" id="ARBA00008894"/>
    </source>
</evidence>
<keyword evidence="4" id="KW-0547">Nucleotide-binding</keyword>
<dbReference type="SUPFAM" id="SSF52058">
    <property type="entry name" value="L domain-like"/>
    <property type="match status" value="3"/>
</dbReference>
<dbReference type="InterPro" id="IPR036388">
    <property type="entry name" value="WH-like_DNA-bd_sf"/>
</dbReference>
<dbReference type="GO" id="GO:0006952">
    <property type="term" value="P:defense response"/>
    <property type="evidence" value="ECO:0007669"/>
    <property type="project" value="UniProtKB-KW"/>
</dbReference>
<dbReference type="SUPFAM" id="SSF52540">
    <property type="entry name" value="P-loop containing nucleoside triphosphate hydrolases"/>
    <property type="match status" value="1"/>
</dbReference>
<dbReference type="GO" id="GO:0051707">
    <property type="term" value="P:response to other organism"/>
    <property type="evidence" value="ECO:0007669"/>
    <property type="project" value="UniProtKB-ARBA"/>
</dbReference>